<gene>
    <name evidence="2" type="ORF">FGADI_9991</name>
</gene>
<evidence type="ECO:0000313" key="3">
    <source>
        <dbReference type="Proteomes" id="UP000604273"/>
    </source>
</evidence>
<reference evidence="2" key="2">
    <citation type="submission" date="2020-05" db="EMBL/GenBank/DDBJ databases">
        <authorList>
            <person name="Kim H.-S."/>
            <person name="Proctor R.H."/>
            <person name="Brown D.W."/>
        </authorList>
    </citation>
    <scope>NUCLEOTIDE SEQUENCE</scope>
    <source>
        <strain evidence="2">NRRL 45417</strain>
    </source>
</reference>
<feature type="region of interest" description="Disordered" evidence="1">
    <location>
        <begin position="588"/>
        <end position="664"/>
    </location>
</feature>
<feature type="compositionally biased region" description="Pro residues" evidence="1">
    <location>
        <begin position="822"/>
        <end position="831"/>
    </location>
</feature>
<feature type="compositionally biased region" description="Basic and acidic residues" evidence="1">
    <location>
        <begin position="639"/>
        <end position="659"/>
    </location>
</feature>
<sequence length="909" mass="100086">MPFPRILRLQDDKWNNPEDSIGTFIGYLRGGRYRCWEAAGPARLAFRELSPEIKDFLETSSIPPTDIVSWSIYMVGHNEKNAAPKLLICSTDSKTRKNIRQLIKDSKIMDKYPGIGLGDVSALPDRHVIRELSREAIEALLPHGCDIDGAVLAEGSEPALGKRIFVVNPHDFSLRPATTGPIILQGGRCYQLTVAHAFRHSRELDHLSDQQMAEDDCDFDGMSDTERDEESQYDEMTSKGSATPGEIDSDEASFVASLDAFSGEKHSSSRSESSSSDQLDSGNDPQLSVESQGNNPGFYEFDVSQLQFFGRLVLSSLTGSNPSLDYALIETSNMAESLEKSSLITGSLVSSIGEIESDDISIVATTSPNCPVEGRLTSTPSYIRLPGQRTFQQVYPIRLGKPLHDGDCGTAVFGKDDKRLYGHIVAGGPGTSIAYLVPAGEISRDIQARLGFGLTCIPQQDGQGQHSKDDLQLSTRLVPGSTNSGVSSITNISTSELEETHGDRLPQSIGVQQLKSQPSQSSFISSPSFFEYKSCNYTNSAMDQPVFPGISNRFGFEIPSFDLPSPTDGLITIDQDIELPVLSLPARDWPTISDTSSGPQTRGQHKGPTDSSGQQLLWSQTGTDASSTSNELPKRQNKHSADNSKDPLPKRYKAKHESHTAAGLSRRPVLPQDFEGACETCFFWLLSPEQFSSPEWHACSGRKDEIGHIVTHAVNHHGLTRGRDPQHSARKYLTSCQSFSPFVKAKGNCAKCSSLSEWTDTDFADPKHRGVVICLRCWRKFDKKQMKEHLAKPLCDYNAEQPKAEKLWILYTAFCSETQLPSKPPKNMPPPRSKRQSSQRAIRKSREQRQWDLIGSNPGLQTIIDATDPPPLQSTDRHQELKPKGQMSPSQLDDIEKDSGCGSTDDEST</sequence>
<proteinExistence type="predicted"/>
<name>A0A8H4SYE5_9HYPO</name>
<keyword evidence="3" id="KW-1185">Reference proteome</keyword>
<protein>
    <submittedName>
        <fullName evidence="2">Uncharacterized protein</fullName>
    </submittedName>
</protein>
<evidence type="ECO:0000313" key="2">
    <source>
        <dbReference type="EMBL" id="KAF4947996.1"/>
    </source>
</evidence>
<dbReference type="OrthoDB" id="409136at2759"/>
<reference evidence="2" key="1">
    <citation type="journal article" date="2020" name="BMC Genomics">
        <title>Correction to: Identification and distribution of gene clusters required for synthesis of sphingolipid metabolism inhibitors in diverse species of the filamentous fungus Fusarium.</title>
        <authorList>
            <person name="Kim H.S."/>
            <person name="Lohmar J.M."/>
            <person name="Busman M."/>
            <person name="Brown D.W."/>
            <person name="Naumann T.A."/>
            <person name="Divon H.H."/>
            <person name="Lysoe E."/>
            <person name="Uhlig S."/>
            <person name="Proctor R.H."/>
        </authorList>
    </citation>
    <scope>NUCLEOTIDE SEQUENCE</scope>
    <source>
        <strain evidence="2">NRRL 45417</strain>
    </source>
</reference>
<feature type="compositionally biased region" description="Polar residues" evidence="1">
    <location>
        <begin position="277"/>
        <end position="295"/>
    </location>
</feature>
<accession>A0A8H4SYE5</accession>
<feature type="compositionally biased region" description="Polar residues" evidence="1">
    <location>
        <begin position="592"/>
        <end position="602"/>
    </location>
</feature>
<organism evidence="2 3">
    <name type="scientific">Fusarium gaditjirri</name>
    <dbReference type="NCBI Taxonomy" id="282569"/>
    <lineage>
        <taxon>Eukaryota</taxon>
        <taxon>Fungi</taxon>
        <taxon>Dikarya</taxon>
        <taxon>Ascomycota</taxon>
        <taxon>Pezizomycotina</taxon>
        <taxon>Sordariomycetes</taxon>
        <taxon>Hypocreomycetidae</taxon>
        <taxon>Hypocreales</taxon>
        <taxon>Nectriaceae</taxon>
        <taxon>Fusarium</taxon>
        <taxon>Fusarium nisikadoi species complex</taxon>
    </lineage>
</organism>
<feature type="region of interest" description="Disordered" evidence="1">
    <location>
        <begin position="207"/>
        <end position="248"/>
    </location>
</feature>
<evidence type="ECO:0000256" key="1">
    <source>
        <dbReference type="SAM" id="MobiDB-lite"/>
    </source>
</evidence>
<dbReference type="EMBL" id="JABFAI010000273">
    <property type="protein sequence ID" value="KAF4947996.1"/>
    <property type="molecule type" value="Genomic_DNA"/>
</dbReference>
<feature type="region of interest" description="Disordered" evidence="1">
    <location>
        <begin position="263"/>
        <end position="295"/>
    </location>
</feature>
<dbReference type="AlphaFoldDB" id="A0A8H4SYE5"/>
<comment type="caution">
    <text evidence="2">The sequence shown here is derived from an EMBL/GenBank/DDBJ whole genome shotgun (WGS) entry which is preliminary data.</text>
</comment>
<feature type="compositionally biased region" description="Polar residues" evidence="1">
    <location>
        <begin position="609"/>
        <end position="631"/>
    </location>
</feature>
<feature type="compositionally biased region" description="Acidic residues" evidence="1">
    <location>
        <begin position="212"/>
        <end position="233"/>
    </location>
</feature>
<feature type="region of interest" description="Disordered" evidence="1">
    <location>
        <begin position="820"/>
        <end position="909"/>
    </location>
</feature>
<feature type="compositionally biased region" description="Basic residues" evidence="1">
    <location>
        <begin position="832"/>
        <end position="843"/>
    </location>
</feature>
<dbReference type="Proteomes" id="UP000604273">
    <property type="component" value="Unassembled WGS sequence"/>
</dbReference>